<evidence type="ECO:0000313" key="2">
    <source>
        <dbReference type="EMBL" id="CAD7620341.1"/>
    </source>
</evidence>
<feature type="compositionally biased region" description="Acidic residues" evidence="1">
    <location>
        <begin position="165"/>
        <end position="180"/>
    </location>
</feature>
<evidence type="ECO:0000313" key="3">
    <source>
        <dbReference type="Proteomes" id="UP000759131"/>
    </source>
</evidence>
<accession>A0A7R9KCN3</accession>
<organism evidence="2">
    <name type="scientific">Medioppia subpectinata</name>
    <dbReference type="NCBI Taxonomy" id="1979941"/>
    <lineage>
        <taxon>Eukaryota</taxon>
        <taxon>Metazoa</taxon>
        <taxon>Ecdysozoa</taxon>
        <taxon>Arthropoda</taxon>
        <taxon>Chelicerata</taxon>
        <taxon>Arachnida</taxon>
        <taxon>Acari</taxon>
        <taxon>Acariformes</taxon>
        <taxon>Sarcoptiformes</taxon>
        <taxon>Oribatida</taxon>
        <taxon>Brachypylina</taxon>
        <taxon>Oppioidea</taxon>
        <taxon>Oppiidae</taxon>
        <taxon>Medioppia</taxon>
    </lineage>
</organism>
<sequence>MVDDGDGEDTKIKSKKGDGTELIEHLDEKLFKHGAKIGFECKIPRVAMFRSRKNQPLVEFESTSIIANAKISIKGKADFNFLCFRDQSSDRGDPLSELEAELGLDFTVADTDLAATGLWPPLTTGNTTDDEGEDEGDDEEEEPLPTSLDDDKKGEAKDGVKTTEQDETDETTADSTDEETTTTAKSKKSKQEVKITVEKQTVGLEFHITCTVLVNGVAQGVTTGGTDGKPTAETEPEVDKKLKSKNKGKSRPKRSAGDKKVQLLCDIDNAKGQELAMKSVMAKAIAAKKAAIIASKVTTTPTTDSEKEPDE</sequence>
<feature type="compositionally biased region" description="Basic residues" evidence="1">
    <location>
        <begin position="242"/>
        <end position="254"/>
    </location>
</feature>
<gene>
    <name evidence="2" type="ORF">OSB1V03_LOCUS831</name>
</gene>
<dbReference type="EMBL" id="CAJPIZ010000208">
    <property type="protein sequence ID" value="CAG2100771.1"/>
    <property type="molecule type" value="Genomic_DNA"/>
</dbReference>
<feature type="compositionally biased region" description="Acidic residues" evidence="1">
    <location>
        <begin position="128"/>
        <end position="143"/>
    </location>
</feature>
<keyword evidence="3" id="KW-1185">Reference proteome</keyword>
<proteinExistence type="predicted"/>
<name>A0A7R9KCN3_9ACAR</name>
<feature type="region of interest" description="Disordered" evidence="1">
    <location>
        <begin position="219"/>
        <end position="260"/>
    </location>
</feature>
<dbReference type="Proteomes" id="UP000759131">
    <property type="component" value="Unassembled WGS sequence"/>
</dbReference>
<feature type="compositionally biased region" description="Basic and acidic residues" evidence="1">
    <location>
        <begin position="149"/>
        <end position="164"/>
    </location>
</feature>
<feature type="region of interest" description="Disordered" evidence="1">
    <location>
        <begin position="117"/>
        <end position="193"/>
    </location>
</feature>
<dbReference type="AlphaFoldDB" id="A0A7R9KCN3"/>
<protein>
    <submittedName>
        <fullName evidence="2">Uncharacterized protein</fullName>
    </submittedName>
</protein>
<evidence type="ECO:0000256" key="1">
    <source>
        <dbReference type="SAM" id="MobiDB-lite"/>
    </source>
</evidence>
<dbReference type="EMBL" id="OC854783">
    <property type="protein sequence ID" value="CAD7620341.1"/>
    <property type="molecule type" value="Genomic_DNA"/>
</dbReference>
<reference evidence="2" key="1">
    <citation type="submission" date="2020-11" db="EMBL/GenBank/DDBJ databases">
        <authorList>
            <person name="Tran Van P."/>
        </authorList>
    </citation>
    <scope>NUCLEOTIDE SEQUENCE</scope>
</reference>